<feature type="domain" description="Large ribosomal subunit protein bL25 L25" evidence="7">
    <location>
        <begin position="6"/>
        <end position="91"/>
    </location>
</feature>
<dbReference type="Proteomes" id="UP001499854">
    <property type="component" value="Unassembled WGS sequence"/>
</dbReference>
<keyword evidence="3 5" id="KW-0689">Ribosomal protein</keyword>
<evidence type="ECO:0000256" key="5">
    <source>
        <dbReference type="HAMAP-Rule" id="MF_01334"/>
    </source>
</evidence>
<feature type="region of interest" description="Disordered" evidence="6">
    <location>
        <begin position="183"/>
        <end position="210"/>
    </location>
</feature>
<dbReference type="CDD" id="cd00495">
    <property type="entry name" value="Ribosomal_L25_TL5_CTC"/>
    <property type="match status" value="1"/>
</dbReference>
<evidence type="ECO:0000256" key="6">
    <source>
        <dbReference type="SAM" id="MobiDB-lite"/>
    </source>
</evidence>
<gene>
    <name evidence="5" type="primary">rplY</name>
    <name evidence="5" type="synonym">ctc</name>
    <name evidence="9" type="ORF">GCM10009838_03300</name>
</gene>
<name>A0ABN2QFX0_9ACTN</name>
<dbReference type="InterPro" id="IPR001021">
    <property type="entry name" value="Ribosomal_bL25_long"/>
</dbReference>
<evidence type="ECO:0000313" key="10">
    <source>
        <dbReference type="Proteomes" id="UP001499854"/>
    </source>
</evidence>
<keyword evidence="2 5" id="KW-0694">RNA-binding</keyword>
<dbReference type="InterPro" id="IPR037121">
    <property type="entry name" value="Ribosomal_bL25_C"/>
</dbReference>
<dbReference type="PANTHER" id="PTHR33284">
    <property type="entry name" value="RIBOSOMAL PROTEIN L25/GLN-TRNA SYNTHETASE, ANTI-CODON-BINDING DOMAIN-CONTAINING PROTEIN"/>
    <property type="match status" value="1"/>
</dbReference>
<dbReference type="Pfam" id="PF14693">
    <property type="entry name" value="Ribosomal_TL5_C"/>
    <property type="match status" value="1"/>
</dbReference>
<evidence type="ECO:0000259" key="7">
    <source>
        <dbReference type="Pfam" id="PF01386"/>
    </source>
</evidence>
<keyword evidence="1 5" id="KW-0699">rRNA-binding</keyword>
<dbReference type="InterPro" id="IPR011035">
    <property type="entry name" value="Ribosomal_bL25/Gln-tRNA_synth"/>
</dbReference>
<evidence type="ECO:0000256" key="4">
    <source>
        <dbReference type="ARBA" id="ARBA00023274"/>
    </source>
</evidence>
<organism evidence="9 10">
    <name type="scientific">Catenulispora subtropica</name>
    <dbReference type="NCBI Taxonomy" id="450798"/>
    <lineage>
        <taxon>Bacteria</taxon>
        <taxon>Bacillati</taxon>
        <taxon>Actinomycetota</taxon>
        <taxon>Actinomycetes</taxon>
        <taxon>Catenulisporales</taxon>
        <taxon>Catenulisporaceae</taxon>
        <taxon>Catenulispora</taxon>
    </lineage>
</organism>
<reference evidence="9 10" key="1">
    <citation type="journal article" date="2019" name="Int. J. Syst. Evol. Microbiol.">
        <title>The Global Catalogue of Microorganisms (GCM) 10K type strain sequencing project: providing services to taxonomists for standard genome sequencing and annotation.</title>
        <authorList>
            <consortium name="The Broad Institute Genomics Platform"/>
            <consortium name="The Broad Institute Genome Sequencing Center for Infectious Disease"/>
            <person name="Wu L."/>
            <person name="Ma J."/>
        </authorList>
    </citation>
    <scope>NUCLEOTIDE SEQUENCE [LARGE SCALE GENOMIC DNA]</scope>
    <source>
        <strain evidence="9 10">JCM 16013</strain>
    </source>
</reference>
<comment type="subunit">
    <text evidence="5">Part of the 50S ribosomal subunit; part of the 5S rRNA/L5/L18/L25 subcomplex. Contacts the 5S rRNA. Binds to the 5S rRNA independently of L5 and L18.</text>
</comment>
<dbReference type="SUPFAM" id="SSF50715">
    <property type="entry name" value="Ribosomal protein L25-like"/>
    <property type="match status" value="1"/>
</dbReference>
<dbReference type="Gene3D" id="2.40.240.10">
    <property type="entry name" value="Ribosomal Protein L25, Chain P"/>
    <property type="match status" value="1"/>
</dbReference>
<evidence type="ECO:0000256" key="1">
    <source>
        <dbReference type="ARBA" id="ARBA00022730"/>
    </source>
</evidence>
<dbReference type="Pfam" id="PF01386">
    <property type="entry name" value="Ribosomal_L25p"/>
    <property type="match status" value="1"/>
</dbReference>
<dbReference type="RefSeq" id="WP_344655062.1">
    <property type="nucleotide sequence ID" value="NZ_BAAAQM010000001.1"/>
</dbReference>
<sequence length="210" mass="22529">MSEIRISAEERTEFGKGFARRARAAGKVPAVVYGHGESVRHVTLPGHDLMIALRTPNVLLNLDFGDGKSQLTLPKQVQKDPVKRTLEHVDLLLVRRGEKVTVDVPVTTTGEVVVGAVLDQPLTSVSVLAEATHIPGGIEVDVDRKEEGFQLFARDLELPQGVELVTDGDQLVLHVTVTRAEIAEEAAEGAEGEEAAEAEAGEEAAEESAE</sequence>
<dbReference type="InterPro" id="IPR029751">
    <property type="entry name" value="Ribosomal_L25_dom"/>
</dbReference>
<comment type="similarity">
    <text evidence="5">Belongs to the bacterial ribosomal protein bL25 family. CTC subfamily.</text>
</comment>
<dbReference type="NCBIfam" id="TIGR00731">
    <property type="entry name" value="bL25_bact_ctc"/>
    <property type="match status" value="1"/>
</dbReference>
<dbReference type="GO" id="GO:0005840">
    <property type="term" value="C:ribosome"/>
    <property type="evidence" value="ECO:0007669"/>
    <property type="project" value="UniProtKB-KW"/>
</dbReference>
<dbReference type="PANTHER" id="PTHR33284:SF1">
    <property type="entry name" value="RIBOSOMAL PROTEIN L25_GLN-TRNA SYNTHETASE, ANTI-CODON-BINDING DOMAIN-CONTAINING PROTEIN"/>
    <property type="match status" value="1"/>
</dbReference>
<keyword evidence="10" id="KW-1185">Reference proteome</keyword>
<protein>
    <recommendedName>
        <fullName evidence="5">Large ribosomal subunit protein bL25</fullName>
    </recommendedName>
    <alternativeName>
        <fullName evidence="5">General stress protein CTC</fullName>
    </alternativeName>
</protein>
<accession>A0ABN2QFX0</accession>
<comment type="caution">
    <text evidence="9">The sequence shown here is derived from an EMBL/GenBank/DDBJ whole genome shotgun (WGS) entry which is preliminary data.</text>
</comment>
<keyword evidence="4 5" id="KW-0687">Ribonucleoprotein</keyword>
<dbReference type="InterPro" id="IPR020930">
    <property type="entry name" value="Ribosomal_uL5_bac-type"/>
</dbReference>
<dbReference type="InterPro" id="IPR020056">
    <property type="entry name" value="Rbsml_bL25/Gln-tRNA_synth_N"/>
</dbReference>
<evidence type="ECO:0000313" key="9">
    <source>
        <dbReference type="EMBL" id="GAA1951527.1"/>
    </source>
</evidence>
<comment type="function">
    <text evidence="5">This is one of the proteins that binds to the 5S RNA in the ribosome where it forms part of the central protuberance.</text>
</comment>
<dbReference type="EMBL" id="BAAAQM010000001">
    <property type="protein sequence ID" value="GAA1951527.1"/>
    <property type="molecule type" value="Genomic_DNA"/>
</dbReference>
<evidence type="ECO:0000259" key="8">
    <source>
        <dbReference type="Pfam" id="PF14693"/>
    </source>
</evidence>
<proteinExistence type="inferred from homology"/>
<dbReference type="HAMAP" id="MF_01334">
    <property type="entry name" value="Ribosomal_bL25_CTC"/>
    <property type="match status" value="1"/>
</dbReference>
<evidence type="ECO:0000256" key="3">
    <source>
        <dbReference type="ARBA" id="ARBA00022980"/>
    </source>
</evidence>
<dbReference type="InterPro" id="IPR020057">
    <property type="entry name" value="Ribosomal_bL25_b-dom"/>
</dbReference>
<evidence type="ECO:0000256" key="2">
    <source>
        <dbReference type="ARBA" id="ARBA00022884"/>
    </source>
</evidence>
<dbReference type="Gene3D" id="2.170.120.20">
    <property type="entry name" value="Ribosomal protein L25, beta domain"/>
    <property type="match status" value="1"/>
</dbReference>
<dbReference type="NCBIfam" id="NF004131">
    <property type="entry name" value="PRK05618.2-1"/>
    <property type="match status" value="1"/>
</dbReference>
<feature type="domain" description="Large ribosomal subunit protein bL25 beta" evidence="8">
    <location>
        <begin position="99"/>
        <end position="178"/>
    </location>
</feature>